<dbReference type="AlphaFoldDB" id="A0A163PYI8"/>
<keyword evidence="1" id="KW-0472">Membrane</keyword>
<organism evidence="3 4">
    <name type="scientific">Oerskovia enterophila</name>
    <dbReference type="NCBI Taxonomy" id="43678"/>
    <lineage>
        <taxon>Bacteria</taxon>
        <taxon>Bacillati</taxon>
        <taxon>Actinomycetota</taxon>
        <taxon>Actinomycetes</taxon>
        <taxon>Micrococcales</taxon>
        <taxon>Cellulomonadaceae</taxon>
        <taxon>Oerskovia</taxon>
    </lineage>
</organism>
<dbReference type="PATRIC" id="fig|43678.3.peg.4131"/>
<gene>
    <name evidence="3" type="ORF">OJAG_39550</name>
</gene>
<dbReference type="STRING" id="43678.OJAG_39550"/>
<dbReference type="Proteomes" id="UP000076447">
    <property type="component" value="Unassembled WGS sequence"/>
</dbReference>
<sequence>MTLHPLIPLWAWAVVFVPLLGLAVWQLVVALRGASRGAAGRQGVPAGPRGAWARRTALVAVLAVIGLGPSVPVTDRDTSVANVDMFFVVDRTGSMAAEDFDGTNERLVGVRHDIASLTGDIPGARYSIISFDSQASRQLPLTTDARAITSWADTFKREITLYSKGSLTDRPLDELREALQGAAAERPSNVRLVFFLSDGEQTADGEPRSYEELAPLVDGGAVLGYGTAEGGPMKEYMPGEDPAAAEYIEDPSKATIDESGVPDALSIIDEENLRTIAEQLGVPYVHRETTSPTAELVAGIDPQQVAADGRRLVTAYRPIVWPFALLAAGLLGIEAWCAGGSAARRVGVRA</sequence>
<dbReference type="OrthoDB" id="9814325at2"/>
<reference evidence="3 4" key="1">
    <citation type="submission" date="2016-01" db="EMBL/GenBank/DDBJ databases">
        <title>Genome sequence of Oerskovia enterophila VJag, an agar and cellulose degrading bacterium.</title>
        <authorList>
            <person name="Poehlein A."/>
            <person name="Jag V."/>
            <person name="Bengelsdorf F."/>
            <person name="Duerre P."/>
            <person name="Daniel R."/>
        </authorList>
    </citation>
    <scope>NUCLEOTIDE SEQUENCE [LARGE SCALE GENOMIC DNA]</scope>
    <source>
        <strain evidence="3 4">VJag</strain>
    </source>
</reference>
<dbReference type="SUPFAM" id="SSF53300">
    <property type="entry name" value="vWA-like"/>
    <property type="match status" value="1"/>
</dbReference>
<proteinExistence type="predicted"/>
<dbReference type="Gene3D" id="3.40.50.410">
    <property type="entry name" value="von Willebrand factor, type A domain"/>
    <property type="match status" value="1"/>
</dbReference>
<dbReference type="PROSITE" id="PS50234">
    <property type="entry name" value="VWFA"/>
    <property type="match status" value="1"/>
</dbReference>
<dbReference type="InterPro" id="IPR036465">
    <property type="entry name" value="vWFA_dom_sf"/>
</dbReference>
<name>A0A163PYI8_9CELL</name>
<accession>A0A163PYI8</accession>
<evidence type="ECO:0000256" key="1">
    <source>
        <dbReference type="SAM" id="Phobius"/>
    </source>
</evidence>
<comment type="caution">
    <text evidence="3">The sequence shown here is derived from an EMBL/GenBank/DDBJ whole genome shotgun (WGS) entry which is preliminary data.</text>
</comment>
<feature type="transmembrane region" description="Helical" evidence="1">
    <location>
        <begin position="6"/>
        <end position="31"/>
    </location>
</feature>
<protein>
    <submittedName>
        <fullName evidence="3">von Willebrand factor type A domain protein</fullName>
    </submittedName>
</protein>
<dbReference type="InterPro" id="IPR002035">
    <property type="entry name" value="VWF_A"/>
</dbReference>
<dbReference type="Pfam" id="PF13519">
    <property type="entry name" value="VWA_2"/>
    <property type="match status" value="1"/>
</dbReference>
<keyword evidence="1" id="KW-0812">Transmembrane</keyword>
<evidence type="ECO:0000313" key="4">
    <source>
        <dbReference type="Proteomes" id="UP000076447"/>
    </source>
</evidence>
<feature type="domain" description="VWFA" evidence="2">
    <location>
        <begin position="84"/>
        <end position="280"/>
    </location>
</feature>
<dbReference type="CDD" id="cd00198">
    <property type="entry name" value="vWFA"/>
    <property type="match status" value="1"/>
</dbReference>
<dbReference type="SMART" id="SM00327">
    <property type="entry name" value="VWA"/>
    <property type="match status" value="1"/>
</dbReference>
<feature type="transmembrane region" description="Helical" evidence="1">
    <location>
        <begin position="319"/>
        <end position="339"/>
    </location>
</feature>
<evidence type="ECO:0000313" key="3">
    <source>
        <dbReference type="EMBL" id="KZM33635.1"/>
    </source>
</evidence>
<keyword evidence="1" id="KW-1133">Transmembrane helix</keyword>
<evidence type="ECO:0000259" key="2">
    <source>
        <dbReference type="PROSITE" id="PS50234"/>
    </source>
</evidence>
<dbReference type="RefSeq" id="WP_068710332.1">
    <property type="nucleotide sequence ID" value="NZ_LRIE01000085.1"/>
</dbReference>
<dbReference type="EMBL" id="LRIE01000085">
    <property type="protein sequence ID" value="KZM33635.1"/>
    <property type="molecule type" value="Genomic_DNA"/>
</dbReference>